<dbReference type="InterPro" id="IPR003607">
    <property type="entry name" value="HD/PDEase_dom"/>
</dbReference>
<dbReference type="PANTHER" id="PTHR33525:SF3">
    <property type="entry name" value="RIBONUCLEASE Y"/>
    <property type="match status" value="1"/>
</dbReference>
<feature type="domain" description="HDOD" evidence="1">
    <location>
        <begin position="17"/>
        <end position="211"/>
    </location>
</feature>
<keyword evidence="3" id="KW-1185">Reference proteome</keyword>
<accession>A0A512L4G5</accession>
<dbReference type="InterPro" id="IPR052340">
    <property type="entry name" value="RNase_Y/CdgJ"/>
</dbReference>
<reference evidence="2 3" key="1">
    <citation type="submission" date="2019-07" db="EMBL/GenBank/DDBJ databases">
        <title>Whole genome shotgun sequence of Thiobacillus plumbophilus NBRC 107929.</title>
        <authorList>
            <person name="Hosoyama A."/>
            <person name="Uohara A."/>
            <person name="Ohji S."/>
            <person name="Ichikawa N."/>
        </authorList>
    </citation>
    <scope>NUCLEOTIDE SEQUENCE [LARGE SCALE GENOMIC DNA]</scope>
    <source>
        <strain evidence="2 3">NBRC 107929</strain>
    </source>
</reference>
<dbReference type="OrthoDB" id="9770715at2"/>
<dbReference type="Pfam" id="PF08668">
    <property type="entry name" value="HDOD"/>
    <property type="match status" value="1"/>
</dbReference>
<dbReference type="CDD" id="cd00077">
    <property type="entry name" value="HDc"/>
    <property type="match status" value="1"/>
</dbReference>
<comment type="caution">
    <text evidence="2">The sequence shown here is derived from an EMBL/GenBank/DDBJ whole genome shotgun (WGS) entry which is preliminary data.</text>
</comment>
<dbReference type="Gene3D" id="1.10.3210.10">
    <property type="entry name" value="Hypothetical protein af1432"/>
    <property type="match status" value="1"/>
</dbReference>
<evidence type="ECO:0000259" key="1">
    <source>
        <dbReference type="PROSITE" id="PS51833"/>
    </source>
</evidence>
<proteinExistence type="predicted"/>
<sequence>MNKLTMSEAVRTIHGRLPHLPEIVADLLCSMRQENIDIDTLAEKLSHDQALVAMTLRLANSSFYGMPHRVTRIREAFAILGLKGMRTLITAAAVTNGFIANRDSAGEIEKNWRHSIAVAVCAKALARQLHLDQELAFTVGLLHDIGRLILAVYFPLQYQATLTHRTAHDCTLFQAEQAVLDIDHAMVGQALAEHWKFPLAMQLAIGSHHAPGQSGHNALISLVHVADAIVHALDLALDEEELVPPVSTAAWNSLGIGQEAFLQVFDETEQQFDEMCQILVV</sequence>
<dbReference type="PROSITE" id="PS51833">
    <property type="entry name" value="HDOD"/>
    <property type="match status" value="1"/>
</dbReference>
<dbReference type="SMART" id="SM00471">
    <property type="entry name" value="HDc"/>
    <property type="match status" value="1"/>
</dbReference>
<evidence type="ECO:0000313" key="2">
    <source>
        <dbReference type="EMBL" id="GEP29363.1"/>
    </source>
</evidence>
<dbReference type="RefSeq" id="WP_147070434.1">
    <property type="nucleotide sequence ID" value="NZ_AP021884.1"/>
</dbReference>
<dbReference type="InterPro" id="IPR013976">
    <property type="entry name" value="HDOD"/>
</dbReference>
<dbReference type="NCBIfam" id="TIGR00277">
    <property type="entry name" value="HDIG"/>
    <property type="match status" value="1"/>
</dbReference>
<dbReference type="Proteomes" id="UP000321337">
    <property type="component" value="Unassembled WGS sequence"/>
</dbReference>
<protein>
    <recommendedName>
        <fullName evidence="1">HDOD domain-containing protein</fullName>
    </recommendedName>
</protein>
<dbReference type="SUPFAM" id="SSF109604">
    <property type="entry name" value="HD-domain/PDEase-like"/>
    <property type="match status" value="1"/>
</dbReference>
<gene>
    <name evidence="2" type="ORF">TPL01_05010</name>
</gene>
<dbReference type="PANTHER" id="PTHR33525">
    <property type="match status" value="1"/>
</dbReference>
<evidence type="ECO:0000313" key="3">
    <source>
        <dbReference type="Proteomes" id="UP000321337"/>
    </source>
</evidence>
<name>A0A512L4G5_9PROT</name>
<dbReference type="InterPro" id="IPR006675">
    <property type="entry name" value="HDIG_dom"/>
</dbReference>
<dbReference type="EMBL" id="BKAD01000004">
    <property type="protein sequence ID" value="GEP29363.1"/>
    <property type="molecule type" value="Genomic_DNA"/>
</dbReference>
<organism evidence="2 3">
    <name type="scientific">Sulfuriferula plumbiphila</name>
    <dbReference type="NCBI Taxonomy" id="171865"/>
    <lineage>
        <taxon>Bacteria</taxon>
        <taxon>Pseudomonadati</taxon>
        <taxon>Pseudomonadota</taxon>
        <taxon>Betaproteobacteria</taxon>
        <taxon>Nitrosomonadales</taxon>
        <taxon>Sulfuricellaceae</taxon>
        <taxon>Sulfuriferula</taxon>
    </lineage>
</organism>
<dbReference type="AlphaFoldDB" id="A0A512L4G5"/>